<dbReference type="InterPro" id="IPR018506">
    <property type="entry name" value="Cyt_B5_heme-BS"/>
</dbReference>
<dbReference type="PROSITE" id="PS50255">
    <property type="entry name" value="CYTOCHROME_B5_2"/>
    <property type="match status" value="1"/>
</dbReference>
<dbReference type="Pfam" id="PF00173">
    <property type="entry name" value="Cyt-b5"/>
    <property type="match status" value="1"/>
</dbReference>
<dbReference type="GO" id="GO:0020037">
    <property type="term" value="F:heme binding"/>
    <property type="evidence" value="ECO:0007669"/>
    <property type="project" value="UniProtKB-UniRule"/>
</dbReference>
<keyword evidence="6 22" id="KW-0349">Heme</keyword>
<keyword evidence="8" id="KW-0288">FMN</keyword>
<dbReference type="GO" id="GO:0006089">
    <property type="term" value="P:lactate metabolic process"/>
    <property type="evidence" value="ECO:0007669"/>
    <property type="project" value="TreeGrafter"/>
</dbReference>
<dbReference type="GO" id="GO:0046872">
    <property type="term" value="F:metal ion binding"/>
    <property type="evidence" value="ECO:0007669"/>
    <property type="project" value="UniProtKB-UniRule"/>
</dbReference>
<dbReference type="InterPro" id="IPR008259">
    <property type="entry name" value="FMN_hydac_DH_AS"/>
</dbReference>
<evidence type="ECO:0000256" key="7">
    <source>
        <dbReference type="ARBA" id="ARBA00022630"/>
    </source>
</evidence>
<dbReference type="InterPro" id="IPR001199">
    <property type="entry name" value="Cyt_B5-like_heme/steroid-bd"/>
</dbReference>
<dbReference type="EC" id="1.1.2.3" evidence="17"/>
<dbReference type="STRING" id="1884261.A0A5C3QWZ9"/>
<reference evidence="25 26" key="1">
    <citation type="journal article" date="2019" name="Nat. Ecol. Evol.">
        <title>Megaphylogeny resolves global patterns of mushroom evolution.</title>
        <authorList>
            <person name="Varga T."/>
            <person name="Krizsan K."/>
            <person name="Foldi C."/>
            <person name="Dima B."/>
            <person name="Sanchez-Garcia M."/>
            <person name="Sanchez-Ramirez S."/>
            <person name="Szollosi G.J."/>
            <person name="Szarkandi J.G."/>
            <person name="Papp V."/>
            <person name="Albert L."/>
            <person name="Andreopoulos W."/>
            <person name="Angelini C."/>
            <person name="Antonin V."/>
            <person name="Barry K.W."/>
            <person name="Bougher N.L."/>
            <person name="Buchanan P."/>
            <person name="Buyck B."/>
            <person name="Bense V."/>
            <person name="Catcheside P."/>
            <person name="Chovatia M."/>
            <person name="Cooper J."/>
            <person name="Damon W."/>
            <person name="Desjardin D."/>
            <person name="Finy P."/>
            <person name="Geml J."/>
            <person name="Haridas S."/>
            <person name="Hughes K."/>
            <person name="Justo A."/>
            <person name="Karasinski D."/>
            <person name="Kautmanova I."/>
            <person name="Kiss B."/>
            <person name="Kocsube S."/>
            <person name="Kotiranta H."/>
            <person name="LaButti K.M."/>
            <person name="Lechner B.E."/>
            <person name="Liimatainen K."/>
            <person name="Lipzen A."/>
            <person name="Lukacs Z."/>
            <person name="Mihaltcheva S."/>
            <person name="Morgado L.N."/>
            <person name="Niskanen T."/>
            <person name="Noordeloos M.E."/>
            <person name="Ohm R.A."/>
            <person name="Ortiz-Santana B."/>
            <person name="Ovrebo C."/>
            <person name="Racz N."/>
            <person name="Riley R."/>
            <person name="Savchenko A."/>
            <person name="Shiryaev A."/>
            <person name="Soop K."/>
            <person name="Spirin V."/>
            <person name="Szebenyi C."/>
            <person name="Tomsovsky M."/>
            <person name="Tulloss R.E."/>
            <person name="Uehling J."/>
            <person name="Grigoriev I.V."/>
            <person name="Vagvolgyi C."/>
            <person name="Papp T."/>
            <person name="Martin F.M."/>
            <person name="Miettinen O."/>
            <person name="Hibbett D.S."/>
            <person name="Nagy L.G."/>
        </authorList>
    </citation>
    <scope>NUCLEOTIDE SEQUENCE [LARGE SCALE GENOMIC DNA]</scope>
    <source>
        <strain evidence="25 26">CBS 309.79</strain>
    </source>
</reference>
<evidence type="ECO:0000256" key="3">
    <source>
        <dbReference type="ARBA" id="ARBA00004569"/>
    </source>
</evidence>
<dbReference type="GO" id="GO:0005758">
    <property type="term" value="C:mitochondrial intermembrane space"/>
    <property type="evidence" value="ECO:0007669"/>
    <property type="project" value="UniProtKB-SubCell"/>
</dbReference>
<keyword evidence="13" id="KW-0496">Mitochondrion</keyword>
<dbReference type="AlphaFoldDB" id="A0A5C3QWZ9"/>
<comment type="cofactor">
    <cofactor evidence="2">
        <name>heme b</name>
        <dbReference type="ChEBI" id="CHEBI:60344"/>
    </cofactor>
</comment>
<evidence type="ECO:0000256" key="4">
    <source>
        <dbReference type="ARBA" id="ARBA00011881"/>
    </source>
</evidence>
<evidence type="ECO:0000256" key="16">
    <source>
        <dbReference type="ARBA" id="ARBA00061589"/>
    </source>
</evidence>
<dbReference type="PROSITE" id="PS00557">
    <property type="entry name" value="FMN_HYDROXY_ACID_DH_1"/>
    <property type="match status" value="1"/>
</dbReference>
<dbReference type="GO" id="GO:0004460">
    <property type="term" value="F:L-lactate dehydrogenase (cytochrome) activity"/>
    <property type="evidence" value="ECO:0007669"/>
    <property type="project" value="UniProtKB-EC"/>
</dbReference>
<dbReference type="CDD" id="cd02922">
    <property type="entry name" value="FCB2_FMN"/>
    <property type="match status" value="1"/>
</dbReference>
<dbReference type="PANTHER" id="PTHR10578:SF101">
    <property type="entry name" value="L-LACTATE DEHYDROGENASE (CYTOCHROME B2)"/>
    <property type="match status" value="1"/>
</dbReference>
<name>A0A5C3QWZ9_9AGAR</name>
<evidence type="ECO:0000256" key="21">
    <source>
        <dbReference type="ARBA" id="ARBA00078938"/>
    </source>
</evidence>
<dbReference type="EMBL" id="ML178815">
    <property type="protein sequence ID" value="TFL06526.1"/>
    <property type="molecule type" value="Genomic_DNA"/>
</dbReference>
<dbReference type="PANTHER" id="PTHR10578">
    <property type="entry name" value="S -2-HYDROXY-ACID OXIDASE-RELATED"/>
    <property type="match status" value="1"/>
</dbReference>
<evidence type="ECO:0000256" key="2">
    <source>
        <dbReference type="ARBA" id="ARBA00001970"/>
    </source>
</evidence>
<feature type="domain" description="FMN hydroxy acid dehydrogenase" evidence="24">
    <location>
        <begin position="108"/>
        <end position="470"/>
    </location>
</feature>
<dbReference type="Proteomes" id="UP000305067">
    <property type="component" value="Unassembled WGS sequence"/>
</dbReference>
<dbReference type="SMART" id="SM01117">
    <property type="entry name" value="Cyt-b5"/>
    <property type="match status" value="1"/>
</dbReference>
<proteinExistence type="inferred from homology"/>
<dbReference type="FunFam" id="3.20.20.70:FF:000062">
    <property type="entry name" value="Cytochrome b2, mitochondrial, putative"/>
    <property type="match status" value="1"/>
</dbReference>
<evidence type="ECO:0000256" key="22">
    <source>
        <dbReference type="RuleBase" id="RU362121"/>
    </source>
</evidence>
<dbReference type="PRINTS" id="PR00363">
    <property type="entry name" value="CYTOCHROMEB5"/>
</dbReference>
<dbReference type="Gene3D" id="3.20.20.70">
    <property type="entry name" value="Aldolase class I"/>
    <property type="match status" value="1"/>
</dbReference>
<dbReference type="PROSITE" id="PS00191">
    <property type="entry name" value="CYTOCHROME_B5_1"/>
    <property type="match status" value="1"/>
</dbReference>
<evidence type="ECO:0000256" key="10">
    <source>
        <dbReference type="ARBA" id="ARBA00022946"/>
    </source>
</evidence>
<evidence type="ECO:0000256" key="17">
    <source>
        <dbReference type="ARBA" id="ARBA00066458"/>
    </source>
</evidence>
<dbReference type="InterPro" id="IPR037396">
    <property type="entry name" value="FMN_HAD"/>
</dbReference>
<keyword evidence="9 22" id="KW-0479">Metal-binding</keyword>
<gene>
    <name evidence="25" type="ORF">BDV98DRAFT_521952</name>
</gene>
<comment type="cofactor">
    <cofactor evidence="1">
        <name>FMN</name>
        <dbReference type="ChEBI" id="CHEBI:58210"/>
    </cofactor>
</comment>
<evidence type="ECO:0000259" key="23">
    <source>
        <dbReference type="PROSITE" id="PS50255"/>
    </source>
</evidence>
<dbReference type="InterPro" id="IPR037458">
    <property type="entry name" value="L-MDH/L-LDH_FMN-bd"/>
</dbReference>
<dbReference type="InterPro" id="IPR000262">
    <property type="entry name" value="FMN-dep_DH"/>
</dbReference>
<comment type="subcellular location">
    <subcellularLocation>
        <location evidence="3">Mitochondrion intermembrane space</location>
    </subcellularLocation>
</comment>
<comment type="catalytic activity">
    <reaction evidence="14">
        <text>(S)-lactate + 2 Fe(III)-[cytochrome c] = 2 Fe(II)-[cytochrome c] + pyruvate + 2 H(+)</text>
        <dbReference type="Rhea" id="RHEA:19909"/>
        <dbReference type="Rhea" id="RHEA-COMP:10350"/>
        <dbReference type="Rhea" id="RHEA-COMP:14399"/>
        <dbReference type="ChEBI" id="CHEBI:15361"/>
        <dbReference type="ChEBI" id="CHEBI:15378"/>
        <dbReference type="ChEBI" id="CHEBI:16651"/>
        <dbReference type="ChEBI" id="CHEBI:29033"/>
        <dbReference type="ChEBI" id="CHEBI:29034"/>
        <dbReference type="EC" id="1.1.2.3"/>
    </reaction>
    <physiologicalReaction direction="left-to-right" evidence="14">
        <dbReference type="Rhea" id="RHEA:19910"/>
    </physiologicalReaction>
</comment>
<evidence type="ECO:0000313" key="25">
    <source>
        <dbReference type="EMBL" id="TFL06526.1"/>
    </source>
</evidence>
<evidence type="ECO:0000256" key="11">
    <source>
        <dbReference type="ARBA" id="ARBA00023002"/>
    </source>
</evidence>
<accession>A0A5C3QWZ9</accession>
<keyword evidence="5" id="KW-0813">Transport</keyword>
<dbReference type="FunFam" id="3.10.120.10:FF:000009">
    <property type="entry name" value="Cytochrome b2, mitochondrial, putative"/>
    <property type="match status" value="1"/>
</dbReference>
<evidence type="ECO:0000256" key="20">
    <source>
        <dbReference type="ARBA" id="ARBA00078774"/>
    </source>
</evidence>
<evidence type="ECO:0000256" key="6">
    <source>
        <dbReference type="ARBA" id="ARBA00022617"/>
    </source>
</evidence>
<comment type="similarity">
    <text evidence="22">Belongs to the cytochrome b5 family.</text>
</comment>
<evidence type="ECO:0000256" key="5">
    <source>
        <dbReference type="ARBA" id="ARBA00022448"/>
    </source>
</evidence>
<comment type="similarity">
    <text evidence="16">In the N-terminal section; belongs to the cytochrome b5 family.</text>
</comment>
<dbReference type="SUPFAM" id="SSF51395">
    <property type="entry name" value="FMN-linked oxidoreductases"/>
    <property type="match status" value="1"/>
</dbReference>
<keyword evidence="12 22" id="KW-0408">Iron</keyword>
<evidence type="ECO:0000256" key="13">
    <source>
        <dbReference type="ARBA" id="ARBA00023128"/>
    </source>
</evidence>
<evidence type="ECO:0000256" key="18">
    <source>
        <dbReference type="ARBA" id="ARBA00068515"/>
    </source>
</evidence>
<evidence type="ECO:0000259" key="24">
    <source>
        <dbReference type="PROSITE" id="PS51349"/>
    </source>
</evidence>
<evidence type="ECO:0000256" key="1">
    <source>
        <dbReference type="ARBA" id="ARBA00001917"/>
    </source>
</evidence>
<dbReference type="PROSITE" id="PS51349">
    <property type="entry name" value="FMN_HYDROXY_ACID_DH_2"/>
    <property type="match status" value="1"/>
</dbReference>
<protein>
    <recommendedName>
        <fullName evidence="18">L-lactate dehydrogenase (cytochrome)</fullName>
        <ecNumber evidence="17">1.1.2.3</ecNumber>
    </recommendedName>
    <alternativeName>
        <fullName evidence="20">Cytochrome b2</fullName>
    </alternativeName>
    <alternativeName>
        <fullName evidence="19">Flavocytochrome b2</fullName>
    </alternativeName>
    <alternativeName>
        <fullName evidence="21">L-lactate ferricytochrome c oxidoreductase</fullName>
    </alternativeName>
</protein>
<comment type="similarity">
    <text evidence="15">In the C-terminal section; belongs to the FMN-dependent alpha-hydroxy acid dehydrogenase family.</text>
</comment>
<dbReference type="InterPro" id="IPR013785">
    <property type="entry name" value="Aldolase_TIM"/>
</dbReference>
<dbReference type="Gene3D" id="3.10.120.10">
    <property type="entry name" value="Cytochrome b5-like heme/steroid binding domain"/>
    <property type="match status" value="1"/>
</dbReference>
<dbReference type="InterPro" id="IPR036400">
    <property type="entry name" value="Cyt_B5-like_heme/steroid_sf"/>
</dbReference>
<evidence type="ECO:0000256" key="15">
    <source>
        <dbReference type="ARBA" id="ARBA00061137"/>
    </source>
</evidence>
<comment type="subunit">
    <text evidence="4">Homotetramer.</text>
</comment>
<organism evidence="25 26">
    <name type="scientific">Pterulicium gracile</name>
    <dbReference type="NCBI Taxonomy" id="1884261"/>
    <lineage>
        <taxon>Eukaryota</taxon>
        <taxon>Fungi</taxon>
        <taxon>Dikarya</taxon>
        <taxon>Basidiomycota</taxon>
        <taxon>Agaricomycotina</taxon>
        <taxon>Agaricomycetes</taxon>
        <taxon>Agaricomycetidae</taxon>
        <taxon>Agaricales</taxon>
        <taxon>Pleurotineae</taxon>
        <taxon>Pterulaceae</taxon>
        <taxon>Pterulicium</taxon>
    </lineage>
</organism>
<evidence type="ECO:0000313" key="26">
    <source>
        <dbReference type="Proteomes" id="UP000305067"/>
    </source>
</evidence>
<evidence type="ECO:0000256" key="19">
    <source>
        <dbReference type="ARBA" id="ARBA00075949"/>
    </source>
</evidence>
<keyword evidence="10" id="KW-0809">Transit peptide</keyword>
<keyword evidence="11" id="KW-0560">Oxidoreductase</keyword>
<evidence type="ECO:0000256" key="12">
    <source>
        <dbReference type="ARBA" id="ARBA00023004"/>
    </source>
</evidence>
<dbReference type="SUPFAM" id="SSF55856">
    <property type="entry name" value="Cytochrome b5-like heme/steroid binding domain"/>
    <property type="match status" value="1"/>
</dbReference>
<evidence type="ECO:0000256" key="14">
    <source>
        <dbReference type="ARBA" id="ARBA00052399"/>
    </source>
</evidence>
<feature type="domain" description="Cytochrome b5 heme-binding" evidence="23">
    <location>
        <begin position="1"/>
        <end position="77"/>
    </location>
</feature>
<dbReference type="Pfam" id="PF01070">
    <property type="entry name" value="FMN_dh"/>
    <property type="match status" value="1"/>
</dbReference>
<sequence length="479" mass="52820">MPWSLQEIAQHNKASSCWVIIKDQVYDLTEFLPSHPGGSQIILKYAGKDATAVYEPIHARDAIEQNLDASKFLGPVSKEAQQSLAHSKEAAVKSEDELRVERARKALPRLNRMHSLQDIEDAARSVLTKRALAYYSSASDDLVSHQENMRAFSRFFFNARVMRAVSTCDPSTTILGYPSTIPVFVSGAALAKLGHPAGEVNITIGCHKTSIIQMVSSNASLSPAEIMEAAHPSQTLFFQLYKHKDDARALERIRNVERLGYKALFLTVDAIVAGNREADIKSMWVEEDESYDGDEDEEASLEMGGTAGNLVADDDRNMTWEKTIPWLRSVTQLPIVIKGVQSVEDCVLAAKAGVDGILLSNHGGRQLDYSLPPIELLYRLRKRHPEVFDSTEVYIDGGVRRGTDVVKALCLGARAVGLGRPFLYAQTAYGSYGVVRAVQVLHREILTVMRLVGASSVADLTPDLVERVDWQPLVTASKL</sequence>
<evidence type="ECO:0000256" key="8">
    <source>
        <dbReference type="ARBA" id="ARBA00022643"/>
    </source>
</evidence>
<keyword evidence="26" id="KW-1185">Reference proteome</keyword>
<keyword evidence="7" id="KW-0285">Flavoprotein</keyword>
<dbReference type="OrthoDB" id="1925334at2759"/>
<evidence type="ECO:0000256" key="9">
    <source>
        <dbReference type="ARBA" id="ARBA00022723"/>
    </source>
</evidence>